<evidence type="ECO:0000313" key="1">
    <source>
        <dbReference type="EMBL" id="KAH7915710.1"/>
    </source>
</evidence>
<proteinExistence type="predicted"/>
<gene>
    <name evidence="1" type="ORF">BJ138DRAFT_916766</name>
</gene>
<keyword evidence="2" id="KW-1185">Reference proteome</keyword>
<protein>
    <submittedName>
        <fullName evidence="1">Uncharacterized protein</fullName>
    </submittedName>
</protein>
<sequence>MNASRLTPFSVCAQHIDHRCLKRTPGSMKAFDYAPIILPILCQHRDLLKASSYSSFQFRVSIASRSLPSSSLRFGHAAISQNKQMQDSIVSLNNYLQSTGQLSSLTWRTSTSGLPHEPRWTCYCVISGDIKGVGTGTHQHIAKKMAATIALRALGQG</sequence>
<dbReference type="EMBL" id="MU267597">
    <property type="protein sequence ID" value="KAH7915710.1"/>
    <property type="molecule type" value="Genomic_DNA"/>
</dbReference>
<comment type="caution">
    <text evidence="1">The sequence shown here is derived from an EMBL/GenBank/DDBJ whole genome shotgun (WGS) entry which is preliminary data.</text>
</comment>
<reference evidence="1" key="1">
    <citation type="journal article" date="2021" name="New Phytol.">
        <title>Evolutionary innovations through gain and loss of genes in the ectomycorrhizal Boletales.</title>
        <authorList>
            <person name="Wu G."/>
            <person name="Miyauchi S."/>
            <person name="Morin E."/>
            <person name="Kuo A."/>
            <person name="Drula E."/>
            <person name="Varga T."/>
            <person name="Kohler A."/>
            <person name="Feng B."/>
            <person name="Cao Y."/>
            <person name="Lipzen A."/>
            <person name="Daum C."/>
            <person name="Hundley H."/>
            <person name="Pangilinan J."/>
            <person name="Johnson J."/>
            <person name="Barry K."/>
            <person name="LaButti K."/>
            <person name="Ng V."/>
            <person name="Ahrendt S."/>
            <person name="Min B."/>
            <person name="Choi I.G."/>
            <person name="Park H."/>
            <person name="Plett J.M."/>
            <person name="Magnuson J."/>
            <person name="Spatafora J.W."/>
            <person name="Nagy L.G."/>
            <person name="Henrissat B."/>
            <person name="Grigoriev I.V."/>
            <person name="Yang Z.L."/>
            <person name="Xu J."/>
            <person name="Martin F.M."/>
        </authorList>
    </citation>
    <scope>NUCLEOTIDE SEQUENCE</scope>
    <source>
        <strain evidence="1">ATCC 28755</strain>
    </source>
</reference>
<organism evidence="1 2">
    <name type="scientific">Hygrophoropsis aurantiaca</name>
    <dbReference type="NCBI Taxonomy" id="72124"/>
    <lineage>
        <taxon>Eukaryota</taxon>
        <taxon>Fungi</taxon>
        <taxon>Dikarya</taxon>
        <taxon>Basidiomycota</taxon>
        <taxon>Agaricomycotina</taxon>
        <taxon>Agaricomycetes</taxon>
        <taxon>Agaricomycetidae</taxon>
        <taxon>Boletales</taxon>
        <taxon>Coniophorineae</taxon>
        <taxon>Hygrophoropsidaceae</taxon>
        <taxon>Hygrophoropsis</taxon>
    </lineage>
</organism>
<accession>A0ACB8AR63</accession>
<evidence type="ECO:0000313" key="2">
    <source>
        <dbReference type="Proteomes" id="UP000790377"/>
    </source>
</evidence>
<name>A0ACB8AR63_9AGAM</name>
<dbReference type="Proteomes" id="UP000790377">
    <property type="component" value="Unassembled WGS sequence"/>
</dbReference>